<evidence type="ECO:0000256" key="2">
    <source>
        <dbReference type="ARBA" id="ARBA00023157"/>
    </source>
</evidence>
<gene>
    <name evidence="5" type="ORF">CVLEPA_LOCUS29409</name>
</gene>
<dbReference type="InterPro" id="IPR001507">
    <property type="entry name" value="ZP_dom"/>
</dbReference>
<evidence type="ECO:0000256" key="3">
    <source>
        <dbReference type="SAM" id="Phobius"/>
    </source>
</evidence>
<keyword evidence="6" id="KW-1185">Reference proteome</keyword>
<keyword evidence="3" id="KW-0812">Transmembrane</keyword>
<feature type="transmembrane region" description="Helical" evidence="3">
    <location>
        <begin position="218"/>
        <end position="247"/>
    </location>
</feature>
<evidence type="ECO:0000313" key="6">
    <source>
        <dbReference type="Proteomes" id="UP001642483"/>
    </source>
</evidence>
<keyword evidence="3" id="KW-1133">Transmembrane helix</keyword>
<dbReference type="InterPro" id="IPR042235">
    <property type="entry name" value="ZP-C_dom"/>
</dbReference>
<evidence type="ECO:0000313" key="5">
    <source>
        <dbReference type="EMBL" id="CAK8696238.1"/>
    </source>
</evidence>
<protein>
    <recommendedName>
        <fullName evidence="4">ZP domain-containing protein</fullName>
    </recommendedName>
</protein>
<dbReference type="PROSITE" id="PS51034">
    <property type="entry name" value="ZP_2"/>
    <property type="match status" value="1"/>
</dbReference>
<keyword evidence="1" id="KW-0732">Signal</keyword>
<proteinExistence type="predicted"/>
<dbReference type="PANTHER" id="PTHR14002">
    <property type="entry name" value="ENDOGLIN/TGF-BETA RECEPTOR TYPE III"/>
    <property type="match status" value="1"/>
</dbReference>
<organism evidence="5 6">
    <name type="scientific">Clavelina lepadiformis</name>
    <name type="common">Light-bulb sea squirt</name>
    <name type="synonym">Ascidia lepadiformis</name>
    <dbReference type="NCBI Taxonomy" id="159417"/>
    <lineage>
        <taxon>Eukaryota</taxon>
        <taxon>Metazoa</taxon>
        <taxon>Chordata</taxon>
        <taxon>Tunicata</taxon>
        <taxon>Ascidiacea</taxon>
        <taxon>Aplousobranchia</taxon>
        <taxon>Clavelinidae</taxon>
        <taxon>Clavelina</taxon>
    </lineage>
</organism>
<accession>A0ABP0GY76</accession>
<reference evidence="5 6" key="1">
    <citation type="submission" date="2024-02" db="EMBL/GenBank/DDBJ databases">
        <authorList>
            <person name="Daric V."/>
            <person name="Darras S."/>
        </authorList>
    </citation>
    <scope>NUCLEOTIDE SEQUENCE [LARGE SCALE GENOMIC DNA]</scope>
</reference>
<sequence>MKSENTKISKENKNVLLFIKAFSCMHLCFIPMTHGQCAVNSNVILGSGPCTYNIEASASFFTDFTFSRKTVAPLYIEDGDFVQVQFHLNSTSEPGNHLLLETCWVTETVDHVALELNNTVVDFPGCPKRGYNSVVKVIENGVSGDVRIRFPTFFLLPKKPEFYLHCTTGACEDCGPSGCSSAVPVKQTFTRTAGIVTIGPVIRQNKQAGNAETDTSPLLLASTIFIVTITLICFVALVIIVIVFFLIRRCYMKKKVKQQAANGYNNPILISAKQRVQTSTSSTSDSNTTAVSTVDSSSNVFSADMSKTSV</sequence>
<keyword evidence="2" id="KW-1015">Disulfide bond</keyword>
<keyword evidence="3" id="KW-0472">Membrane</keyword>
<dbReference type="Gene3D" id="2.60.40.4100">
    <property type="entry name" value="Zona pellucida, ZP-C domain"/>
    <property type="match status" value="1"/>
</dbReference>
<dbReference type="Pfam" id="PF00100">
    <property type="entry name" value="Zona_pellucida"/>
    <property type="match status" value="1"/>
</dbReference>
<comment type="caution">
    <text evidence="5">The sequence shown here is derived from an EMBL/GenBank/DDBJ whole genome shotgun (WGS) entry which is preliminary data.</text>
</comment>
<feature type="domain" description="ZP" evidence="4">
    <location>
        <begin position="1"/>
        <end position="186"/>
    </location>
</feature>
<evidence type="ECO:0000259" key="4">
    <source>
        <dbReference type="PROSITE" id="PS51034"/>
    </source>
</evidence>
<dbReference type="Proteomes" id="UP001642483">
    <property type="component" value="Unassembled WGS sequence"/>
</dbReference>
<name>A0ABP0GY76_CLALP</name>
<evidence type="ECO:0000256" key="1">
    <source>
        <dbReference type="ARBA" id="ARBA00022729"/>
    </source>
</evidence>
<dbReference type="PANTHER" id="PTHR14002:SF20">
    <property type="entry name" value="ZONA PELLUCIDA-LIKE DOMAIN-CONTAINING PROTEIN 1"/>
    <property type="match status" value="1"/>
</dbReference>
<dbReference type="InterPro" id="IPR055355">
    <property type="entry name" value="ZP-C"/>
</dbReference>
<dbReference type="EMBL" id="CAWYQH010000152">
    <property type="protein sequence ID" value="CAK8696238.1"/>
    <property type="molecule type" value="Genomic_DNA"/>
</dbReference>